<proteinExistence type="predicted"/>
<dbReference type="Pfam" id="PF00005">
    <property type="entry name" value="ABC_tran"/>
    <property type="match status" value="1"/>
</dbReference>
<evidence type="ECO:0000259" key="6">
    <source>
        <dbReference type="PROSITE" id="PS50893"/>
    </source>
</evidence>
<dbReference type="SUPFAM" id="SSF52540">
    <property type="entry name" value="P-loop containing nucleoside triphosphate hydrolases"/>
    <property type="match status" value="1"/>
</dbReference>
<evidence type="ECO:0000256" key="4">
    <source>
        <dbReference type="ARBA" id="ARBA00022840"/>
    </source>
</evidence>
<dbReference type="EMBL" id="JASVDS010000001">
    <property type="protein sequence ID" value="MDL5030620.1"/>
    <property type="molecule type" value="Genomic_DNA"/>
</dbReference>
<dbReference type="InterPro" id="IPR050763">
    <property type="entry name" value="ABC_transporter_ATP-binding"/>
</dbReference>
<protein>
    <submittedName>
        <fullName evidence="7">ABC transporter ATP-binding protein</fullName>
    </submittedName>
</protein>
<evidence type="ECO:0000313" key="8">
    <source>
        <dbReference type="Proteomes" id="UP001238603"/>
    </source>
</evidence>
<organism evidence="7 8">
    <name type="scientific">Roseateles subflavus</name>
    <dbReference type="NCBI Taxonomy" id="3053353"/>
    <lineage>
        <taxon>Bacteria</taxon>
        <taxon>Pseudomonadati</taxon>
        <taxon>Pseudomonadota</taxon>
        <taxon>Betaproteobacteria</taxon>
        <taxon>Burkholderiales</taxon>
        <taxon>Sphaerotilaceae</taxon>
        <taxon>Roseateles</taxon>
    </lineage>
</organism>
<dbReference type="CDD" id="cd03230">
    <property type="entry name" value="ABC_DR_subfamily_A"/>
    <property type="match status" value="1"/>
</dbReference>
<evidence type="ECO:0000313" key="7">
    <source>
        <dbReference type="EMBL" id="MDL5030620.1"/>
    </source>
</evidence>
<accession>A0ABT7LCM4</accession>
<dbReference type="RefSeq" id="WP_285980753.1">
    <property type="nucleotide sequence ID" value="NZ_JASVDS010000001.1"/>
</dbReference>
<keyword evidence="3" id="KW-0547">Nucleotide-binding</keyword>
<feature type="region of interest" description="Disordered" evidence="5">
    <location>
        <begin position="315"/>
        <end position="334"/>
    </location>
</feature>
<dbReference type="InterPro" id="IPR003593">
    <property type="entry name" value="AAA+_ATPase"/>
</dbReference>
<dbReference type="PROSITE" id="PS50893">
    <property type="entry name" value="ABC_TRANSPORTER_2"/>
    <property type="match status" value="1"/>
</dbReference>
<keyword evidence="8" id="KW-1185">Reference proteome</keyword>
<feature type="domain" description="ABC transporter" evidence="6">
    <location>
        <begin position="15"/>
        <end position="249"/>
    </location>
</feature>
<keyword evidence="2" id="KW-0472">Membrane</keyword>
<sequence length="334" mass="36997">MNGTLIPDGASTPLLQLTQAGKQYRQGGRTVQALQDFDLALQPGEIVGLLGPNGSGKTTLVKLLTGLCGADHGQLRWRGGPPRPAGQGGAHLREIGVLLEGRGAAYERLSTLENARYFCELRESRFDPARFHHMAETLGLADVRAPIRLLSTGNKLRAALIGALIHRPALALLDEPTLGLDLEGVERLHELVRQGQREGQTFLISSHDLHFVERLCPRIVCIQQGRKRFDGPREAFTHVAHPYRLVVRHAAPCPPVPETLAGRAWERQEADWVLALSDPAEVMQVMQRWHDWLASSEQLQLRRVDLREHYLDHLTPLAPPDEARPAEAAQETLA</sequence>
<name>A0ABT7LCM4_9BURK</name>
<dbReference type="SMART" id="SM00382">
    <property type="entry name" value="AAA"/>
    <property type="match status" value="1"/>
</dbReference>
<evidence type="ECO:0000256" key="5">
    <source>
        <dbReference type="SAM" id="MobiDB-lite"/>
    </source>
</evidence>
<dbReference type="InterPro" id="IPR003439">
    <property type="entry name" value="ABC_transporter-like_ATP-bd"/>
</dbReference>
<dbReference type="Proteomes" id="UP001238603">
    <property type="component" value="Unassembled WGS sequence"/>
</dbReference>
<dbReference type="PANTHER" id="PTHR42711">
    <property type="entry name" value="ABC TRANSPORTER ATP-BINDING PROTEIN"/>
    <property type="match status" value="1"/>
</dbReference>
<dbReference type="InterPro" id="IPR027417">
    <property type="entry name" value="P-loop_NTPase"/>
</dbReference>
<dbReference type="Gene3D" id="3.40.50.300">
    <property type="entry name" value="P-loop containing nucleotide triphosphate hydrolases"/>
    <property type="match status" value="1"/>
</dbReference>
<keyword evidence="2" id="KW-1003">Cell membrane</keyword>
<gene>
    <name evidence="7" type="ORF">QRD43_01765</name>
</gene>
<keyword evidence="1" id="KW-0813">Transport</keyword>
<reference evidence="7 8" key="1">
    <citation type="submission" date="2023-06" db="EMBL/GenBank/DDBJ databases">
        <title>Pelomonas sp. APW6 16S ribosomal RNA gene genome sequencing and assembly.</title>
        <authorList>
            <person name="Woo H."/>
        </authorList>
    </citation>
    <scope>NUCLEOTIDE SEQUENCE [LARGE SCALE GENOMIC DNA]</scope>
    <source>
        <strain evidence="7 8">APW6</strain>
    </source>
</reference>
<dbReference type="GO" id="GO:0005524">
    <property type="term" value="F:ATP binding"/>
    <property type="evidence" value="ECO:0007669"/>
    <property type="project" value="UniProtKB-KW"/>
</dbReference>
<keyword evidence="4 7" id="KW-0067">ATP-binding</keyword>
<evidence type="ECO:0000256" key="2">
    <source>
        <dbReference type="ARBA" id="ARBA00022475"/>
    </source>
</evidence>
<evidence type="ECO:0000256" key="1">
    <source>
        <dbReference type="ARBA" id="ARBA00022448"/>
    </source>
</evidence>
<comment type="caution">
    <text evidence="7">The sequence shown here is derived from an EMBL/GenBank/DDBJ whole genome shotgun (WGS) entry which is preliminary data.</text>
</comment>
<evidence type="ECO:0000256" key="3">
    <source>
        <dbReference type="ARBA" id="ARBA00022741"/>
    </source>
</evidence>
<dbReference type="PANTHER" id="PTHR42711:SF1">
    <property type="entry name" value="ABC-TRANSPORT PROTEIN, ATP-BINDING COMPONENT"/>
    <property type="match status" value="1"/>
</dbReference>